<name>A0AAU8FLI1_9BACT</name>
<accession>A0AAU8FLI1</accession>
<feature type="compositionally biased region" description="Basic and acidic residues" evidence="1">
    <location>
        <begin position="23"/>
        <end position="37"/>
    </location>
</feature>
<sequence>MKPFITILTTLILLTSLGVQAQSDRKQTRSSRHESSYQRKTARHQVKSADSSDLNAILKDSSNAETGPILNDNGNVNSTGAIDGSRSSTGRPDADTTYTIKRKKTVIRSGYNTPRDTTGRRRKP</sequence>
<proteinExistence type="predicted"/>
<feature type="signal peptide" evidence="2">
    <location>
        <begin position="1"/>
        <end position="21"/>
    </location>
</feature>
<evidence type="ECO:0000313" key="3">
    <source>
        <dbReference type="EMBL" id="XCH25388.1"/>
    </source>
</evidence>
<dbReference type="AlphaFoldDB" id="A0AAU8FLI1"/>
<feature type="region of interest" description="Disordered" evidence="1">
    <location>
        <begin position="19"/>
        <end position="124"/>
    </location>
</feature>
<dbReference type="EMBL" id="CP159289">
    <property type="protein sequence ID" value="XCH25388.1"/>
    <property type="molecule type" value="Genomic_DNA"/>
</dbReference>
<feature type="compositionally biased region" description="Polar residues" evidence="1">
    <location>
        <begin position="72"/>
        <end position="90"/>
    </location>
</feature>
<reference evidence="3" key="1">
    <citation type="submission" date="2024-06" db="EMBL/GenBank/DDBJ databases">
        <title>Sequencing and assembly of the genome of Dyadobacter sp. strain 676, a symbiont of Cyamopsis tetragonoloba.</title>
        <authorList>
            <person name="Guro P."/>
            <person name="Sazanova A."/>
            <person name="Kuznetsova I."/>
            <person name="Belimov A."/>
            <person name="Safronova V."/>
        </authorList>
    </citation>
    <scope>NUCLEOTIDE SEQUENCE</scope>
    <source>
        <strain evidence="3">676</strain>
    </source>
</reference>
<feature type="compositionally biased region" description="Polar residues" evidence="1">
    <location>
        <begin position="48"/>
        <end position="65"/>
    </location>
</feature>
<keyword evidence="2" id="KW-0732">Signal</keyword>
<gene>
    <name evidence="3" type="ORF">ABV298_02865</name>
</gene>
<evidence type="ECO:0000256" key="1">
    <source>
        <dbReference type="SAM" id="MobiDB-lite"/>
    </source>
</evidence>
<organism evidence="3">
    <name type="scientific">Dyadobacter sp. 676</name>
    <dbReference type="NCBI Taxonomy" id="3088362"/>
    <lineage>
        <taxon>Bacteria</taxon>
        <taxon>Pseudomonadati</taxon>
        <taxon>Bacteroidota</taxon>
        <taxon>Cytophagia</taxon>
        <taxon>Cytophagales</taxon>
        <taxon>Spirosomataceae</taxon>
        <taxon>Dyadobacter</taxon>
    </lineage>
</organism>
<evidence type="ECO:0000256" key="2">
    <source>
        <dbReference type="SAM" id="SignalP"/>
    </source>
</evidence>
<dbReference type="RefSeq" id="WP_353720689.1">
    <property type="nucleotide sequence ID" value="NZ_CP159289.1"/>
</dbReference>
<feature type="chain" id="PRO_5043941691" evidence="2">
    <location>
        <begin position="22"/>
        <end position="124"/>
    </location>
</feature>
<protein>
    <submittedName>
        <fullName evidence="3">Uncharacterized protein</fullName>
    </submittedName>
</protein>